<evidence type="ECO:0000313" key="3">
    <source>
        <dbReference type="Proteomes" id="UP000299102"/>
    </source>
</evidence>
<feature type="compositionally biased region" description="Basic and acidic residues" evidence="1">
    <location>
        <begin position="20"/>
        <end position="35"/>
    </location>
</feature>
<dbReference type="AlphaFoldDB" id="A0A4C1ZQJ3"/>
<comment type="caution">
    <text evidence="2">The sequence shown here is derived from an EMBL/GenBank/DDBJ whole genome shotgun (WGS) entry which is preliminary data.</text>
</comment>
<evidence type="ECO:0000256" key="1">
    <source>
        <dbReference type="SAM" id="MobiDB-lite"/>
    </source>
</evidence>
<keyword evidence="3" id="KW-1185">Reference proteome</keyword>
<protein>
    <submittedName>
        <fullName evidence="2">Uncharacterized protein</fullName>
    </submittedName>
</protein>
<sequence>MSSIRASIYAELRTAATPSGRRDVGHDTSFKKSADGEIPPPPTAPPRPRSYIGETPRDTDGSYPSTLCASYNLRCRVVLCWSLLATAHAVPCTRELYQPTEVRLRARKCTASIPGPRAAPRFCSKSKFHYVPWRYVKAETYDILMKNTGQARTVFAP</sequence>
<dbReference type="Proteomes" id="UP000299102">
    <property type="component" value="Unassembled WGS sequence"/>
</dbReference>
<name>A0A4C1ZQJ3_EUMVA</name>
<proteinExistence type="predicted"/>
<reference evidence="2 3" key="1">
    <citation type="journal article" date="2019" name="Commun. Biol.">
        <title>The bagworm genome reveals a unique fibroin gene that provides high tensile strength.</title>
        <authorList>
            <person name="Kono N."/>
            <person name="Nakamura H."/>
            <person name="Ohtoshi R."/>
            <person name="Tomita M."/>
            <person name="Numata K."/>
            <person name="Arakawa K."/>
        </authorList>
    </citation>
    <scope>NUCLEOTIDE SEQUENCE [LARGE SCALE GENOMIC DNA]</scope>
</reference>
<evidence type="ECO:0000313" key="2">
    <source>
        <dbReference type="EMBL" id="GBP89199.1"/>
    </source>
</evidence>
<accession>A0A4C1ZQJ3</accession>
<organism evidence="2 3">
    <name type="scientific">Eumeta variegata</name>
    <name type="common">Bagworm moth</name>
    <name type="synonym">Eumeta japonica</name>
    <dbReference type="NCBI Taxonomy" id="151549"/>
    <lineage>
        <taxon>Eukaryota</taxon>
        <taxon>Metazoa</taxon>
        <taxon>Ecdysozoa</taxon>
        <taxon>Arthropoda</taxon>
        <taxon>Hexapoda</taxon>
        <taxon>Insecta</taxon>
        <taxon>Pterygota</taxon>
        <taxon>Neoptera</taxon>
        <taxon>Endopterygota</taxon>
        <taxon>Lepidoptera</taxon>
        <taxon>Glossata</taxon>
        <taxon>Ditrysia</taxon>
        <taxon>Tineoidea</taxon>
        <taxon>Psychidae</taxon>
        <taxon>Oiketicinae</taxon>
        <taxon>Eumeta</taxon>
    </lineage>
</organism>
<dbReference type="EMBL" id="BGZK01001982">
    <property type="protein sequence ID" value="GBP89199.1"/>
    <property type="molecule type" value="Genomic_DNA"/>
</dbReference>
<gene>
    <name evidence="2" type="ORF">EVAR_60378_1</name>
</gene>
<feature type="region of interest" description="Disordered" evidence="1">
    <location>
        <begin position="15"/>
        <end position="62"/>
    </location>
</feature>
<feature type="compositionally biased region" description="Pro residues" evidence="1">
    <location>
        <begin position="38"/>
        <end position="48"/>
    </location>
</feature>